<evidence type="ECO:0000313" key="2">
    <source>
        <dbReference type="EMBL" id="KKL88392.1"/>
    </source>
</evidence>
<dbReference type="EMBL" id="LAZR01020577">
    <property type="protein sequence ID" value="KKL88392.1"/>
    <property type="molecule type" value="Genomic_DNA"/>
</dbReference>
<feature type="region of interest" description="Disordered" evidence="1">
    <location>
        <begin position="1"/>
        <end position="29"/>
    </location>
</feature>
<evidence type="ECO:0000256" key="1">
    <source>
        <dbReference type="SAM" id="MobiDB-lite"/>
    </source>
</evidence>
<organism evidence="2">
    <name type="scientific">marine sediment metagenome</name>
    <dbReference type="NCBI Taxonomy" id="412755"/>
    <lineage>
        <taxon>unclassified sequences</taxon>
        <taxon>metagenomes</taxon>
        <taxon>ecological metagenomes</taxon>
    </lineage>
</organism>
<name>A0A0F9IMG6_9ZZZZ</name>
<dbReference type="AlphaFoldDB" id="A0A0F9IMG6"/>
<proteinExistence type="predicted"/>
<reference evidence="2" key="1">
    <citation type="journal article" date="2015" name="Nature">
        <title>Complex archaea that bridge the gap between prokaryotes and eukaryotes.</title>
        <authorList>
            <person name="Spang A."/>
            <person name="Saw J.H."/>
            <person name="Jorgensen S.L."/>
            <person name="Zaremba-Niedzwiedzka K."/>
            <person name="Martijn J."/>
            <person name="Lind A.E."/>
            <person name="van Eijk R."/>
            <person name="Schleper C."/>
            <person name="Guy L."/>
            <person name="Ettema T.J."/>
        </authorList>
    </citation>
    <scope>NUCLEOTIDE SEQUENCE</scope>
</reference>
<comment type="caution">
    <text evidence="2">The sequence shown here is derived from an EMBL/GenBank/DDBJ whole genome shotgun (WGS) entry which is preliminary data.</text>
</comment>
<feature type="compositionally biased region" description="Basic and acidic residues" evidence="1">
    <location>
        <begin position="16"/>
        <end position="26"/>
    </location>
</feature>
<protein>
    <submittedName>
        <fullName evidence="2">Uncharacterized protein</fullName>
    </submittedName>
</protein>
<accession>A0A0F9IMG6</accession>
<sequence>MKPTDRALRQARRLRPREQQAVRDAFEQTPPTDPIWLERGYWPNVTPVELDYALKWLAERAALKYSAVG</sequence>
<gene>
    <name evidence="2" type="ORF">LCGC14_1925120</name>
</gene>